<dbReference type="SUPFAM" id="SSF64076">
    <property type="entry name" value="MTH938-like"/>
    <property type="match status" value="1"/>
</dbReference>
<dbReference type="OrthoDB" id="20681at2759"/>
<gene>
    <name evidence="2" type="ORF">ALECFALPRED_007943</name>
</gene>
<dbReference type="PANTHER" id="PTHR21192">
    <property type="entry name" value="NUCLEAR PROTEIN E3-3"/>
    <property type="match status" value="1"/>
</dbReference>
<dbReference type="Pfam" id="PF04430">
    <property type="entry name" value="DUF498"/>
    <property type="match status" value="1"/>
</dbReference>
<evidence type="ECO:0008006" key="4">
    <source>
        <dbReference type="Google" id="ProtNLM"/>
    </source>
</evidence>
<comment type="caution">
    <text evidence="2">The sequence shown here is derived from an EMBL/GenBank/DDBJ whole genome shotgun (WGS) entry which is preliminary data.</text>
</comment>
<protein>
    <recommendedName>
        <fullName evidence="4">NADH dehydrogenase [ubiquinone] 1 alpha subcomplex assembly factor 3</fullName>
    </recommendedName>
</protein>
<feature type="region of interest" description="Disordered" evidence="1">
    <location>
        <begin position="20"/>
        <end position="90"/>
    </location>
</feature>
<accession>A0A8H3J1G9</accession>
<dbReference type="AlphaFoldDB" id="A0A8H3J1G9"/>
<dbReference type="GO" id="GO:0032981">
    <property type="term" value="P:mitochondrial respiratory chain complex I assembly"/>
    <property type="evidence" value="ECO:0007669"/>
    <property type="project" value="TreeGrafter"/>
</dbReference>
<dbReference type="FunFam" id="3.40.1230.10:FF:000005">
    <property type="entry name" value="NADH dehydrogenase [ubiquinone]alpha subcomplex assembly factor"/>
    <property type="match status" value="1"/>
</dbReference>
<organism evidence="2 3">
    <name type="scientific">Alectoria fallacina</name>
    <dbReference type="NCBI Taxonomy" id="1903189"/>
    <lineage>
        <taxon>Eukaryota</taxon>
        <taxon>Fungi</taxon>
        <taxon>Dikarya</taxon>
        <taxon>Ascomycota</taxon>
        <taxon>Pezizomycotina</taxon>
        <taxon>Lecanoromycetes</taxon>
        <taxon>OSLEUM clade</taxon>
        <taxon>Lecanoromycetidae</taxon>
        <taxon>Lecanorales</taxon>
        <taxon>Lecanorineae</taxon>
        <taxon>Parmeliaceae</taxon>
        <taxon>Alectoria</taxon>
    </lineage>
</organism>
<dbReference type="EMBL" id="CAJPDR010000533">
    <property type="protein sequence ID" value="CAF9938980.1"/>
    <property type="molecule type" value="Genomic_DNA"/>
</dbReference>
<dbReference type="InterPro" id="IPR007523">
    <property type="entry name" value="NDUFAF3/AAMDC"/>
</dbReference>
<sequence length="240" mass="25765">MPAPSIPLLRALRATEAIRSTLPLPQQLPHPSKHFSSPSPFPKHRSPRLPQSTKIRNHARTLTTTPTPLSASPPATTDRGPTSTESTQTDFSSMDVFSNAPAPTASIDACLGDGFHLDNGVKITGGSGLLLVSGEAFAWRPWEAGGRGRLLNNKGQWDTGEGAWGVLGLVWPKPDLLILGLGPSMYPIAPETRKCINDMGIRVDVQDTRNAAAQFNLLATERGVDNVACALIPIGWREPR</sequence>
<name>A0A8H3J1G9_9LECA</name>
<dbReference type="InterPro" id="IPR036748">
    <property type="entry name" value="MTH938-like_sf"/>
</dbReference>
<reference evidence="2" key="1">
    <citation type="submission" date="2021-03" db="EMBL/GenBank/DDBJ databases">
        <authorList>
            <person name="Tagirdzhanova G."/>
        </authorList>
    </citation>
    <scope>NUCLEOTIDE SEQUENCE</scope>
</reference>
<dbReference type="Gene3D" id="3.40.1230.10">
    <property type="entry name" value="MTH938-like"/>
    <property type="match status" value="1"/>
</dbReference>
<evidence type="ECO:0000313" key="3">
    <source>
        <dbReference type="Proteomes" id="UP000664203"/>
    </source>
</evidence>
<dbReference type="Proteomes" id="UP000664203">
    <property type="component" value="Unassembled WGS sequence"/>
</dbReference>
<evidence type="ECO:0000313" key="2">
    <source>
        <dbReference type="EMBL" id="CAF9938980.1"/>
    </source>
</evidence>
<proteinExistence type="predicted"/>
<dbReference type="PANTHER" id="PTHR21192:SF2">
    <property type="entry name" value="NADH DEHYDROGENASE [UBIQUINONE] 1 ALPHA SUBCOMPLEX ASSEMBLY FACTOR 3"/>
    <property type="match status" value="1"/>
</dbReference>
<keyword evidence="3" id="KW-1185">Reference proteome</keyword>
<dbReference type="GO" id="GO:0005743">
    <property type="term" value="C:mitochondrial inner membrane"/>
    <property type="evidence" value="ECO:0007669"/>
    <property type="project" value="TreeGrafter"/>
</dbReference>
<feature type="compositionally biased region" description="Low complexity" evidence="1">
    <location>
        <begin position="61"/>
        <end position="77"/>
    </location>
</feature>
<feature type="compositionally biased region" description="Polar residues" evidence="1">
    <location>
        <begin position="79"/>
        <end position="90"/>
    </location>
</feature>
<evidence type="ECO:0000256" key="1">
    <source>
        <dbReference type="SAM" id="MobiDB-lite"/>
    </source>
</evidence>